<evidence type="ECO:0000313" key="1">
    <source>
        <dbReference type="EnsemblPlants" id="EMT25579"/>
    </source>
</evidence>
<accession>M8BUE7</accession>
<name>M8BUE7_AEGTA</name>
<sequence length="90" mass="10035">MSSSSRLCRPVTLPLLLLLLLLFLTSSSLALADASGQYQQARRLLVSPPSTHKSEQRMRVDGAKKPFRNAGAILGRRKIPSSRWNPIHNR</sequence>
<reference evidence="1" key="1">
    <citation type="submission" date="2015-06" db="UniProtKB">
        <authorList>
            <consortium name="EnsemblPlants"/>
        </authorList>
    </citation>
    <scope>IDENTIFICATION</scope>
</reference>
<proteinExistence type="predicted"/>
<organism evidence="1">
    <name type="scientific">Aegilops tauschii</name>
    <name type="common">Tausch's goatgrass</name>
    <name type="synonym">Aegilops squarrosa</name>
    <dbReference type="NCBI Taxonomy" id="37682"/>
    <lineage>
        <taxon>Eukaryota</taxon>
        <taxon>Viridiplantae</taxon>
        <taxon>Streptophyta</taxon>
        <taxon>Embryophyta</taxon>
        <taxon>Tracheophyta</taxon>
        <taxon>Spermatophyta</taxon>
        <taxon>Magnoliopsida</taxon>
        <taxon>Liliopsida</taxon>
        <taxon>Poales</taxon>
        <taxon>Poaceae</taxon>
        <taxon>BOP clade</taxon>
        <taxon>Pooideae</taxon>
        <taxon>Triticodae</taxon>
        <taxon>Triticeae</taxon>
        <taxon>Triticinae</taxon>
        <taxon>Aegilops</taxon>
    </lineage>
</organism>
<protein>
    <submittedName>
        <fullName evidence="1">Uncharacterized protein</fullName>
    </submittedName>
</protein>
<dbReference type="AlphaFoldDB" id="M8BUE7"/>
<dbReference type="EnsemblPlants" id="EMT25579">
    <property type="protein sequence ID" value="EMT25579"/>
    <property type="gene ID" value="F775_23350"/>
</dbReference>